<sequence>MMDFDAEPWDYLAASEAIDIEHPLVQSIASELRTGDDIAYARAAFDHVRDLIPHSMDTGDTRVPWRASDVLEQRTGLCFAQSHAYVALLRAGGVQAGLCYQQRPGFVHGLAAALIDDRWVRLDPRDPAVRFSASADALAYPDDPILPTVHAAPHPTVLDALKGMTTLTASALPATLGQPE</sequence>
<feature type="domain" description="Transglutaminase-like" evidence="1">
    <location>
        <begin position="30"/>
        <end position="124"/>
    </location>
</feature>
<dbReference type="InterPro" id="IPR038765">
    <property type="entry name" value="Papain-like_cys_pep_sf"/>
</dbReference>
<dbReference type="SUPFAM" id="SSF54001">
    <property type="entry name" value="Cysteine proteinases"/>
    <property type="match status" value="1"/>
</dbReference>
<dbReference type="Gene3D" id="3.10.620.30">
    <property type="match status" value="1"/>
</dbReference>
<keyword evidence="2" id="KW-0645">Protease</keyword>
<proteinExistence type="predicted"/>
<dbReference type="PANTHER" id="PTHR33490">
    <property type="entry name" value="BLR5614 PROTEIN-RELATED"/>
    <property type="match status" value="1"/>
</dbReference>
<dbReference type="Pfam" id="PF01841">
    <property type="entry name" value="Transglut_core"/>
    <property type="match status" value="1"/>
</dbReference>
<dbReference type="EMBL" id="JACCBT010000001">
    <property type="protein sequence ID" value="NYE12239.1"/>
    <property type="molecule type" value="Genomic_DNA"/>
</dbReference>
<dbReference type="Proteomes" id="UP000591272">
    <property type="component" value="Unassembled WGS sequence"/>
</dbReference>
<reference evidence="2 3" key="1">
    <citation type="submission" date="2020-07" db="EMBL/GenBank/DDBJ databases">
        <title>Sequencing the genomes of 1000 actinobacteria strains.</title>
        <authorList>
            <person name="Klenk H.-P."/>
        </authorList>
    </citation>
    <scope>NUCLEOTIDE SEQUENCE [LARGE SCALE GENOMIC DNA]</scope>
    <source>
        <strain evidence="2 3">DSM 43461</strain>
    </source>
</reference>
<evidence type="ECO:0000313" key="3">
    <source>
        <dbReference type="Proteomes" id="UP000591272"/>
    </source>
</evidence>
<evidence type="ECO:0000259" key="1">
    <source>
        <dbReference type="Pfam" id="PF01841"/>
    </source>
</evidence>
<dbReference type="GO" id="GO:0006508">
    <property type="term" value="P:proteolysis"/>
    <property type="evidence" value="ECO:0007669"/>
    <property type="project" value="UniProtKB-KW"/>
</dbReference>
<comment type="caution">
    <text evidence="2">The sequence shown here is derived from an EMBL/GenBank/DDBJ whole genome shotgun (WGS) entry which is preliminary data.</text>
</comment>
<dbReference type="GO" id="GO:0008233">
    <property type="term" value="F:peptidase activity"/>
    <property type="evidence" value="ECO:0007669"/>
    <property type="project" value="UniProtKB-KW"/>
</dbReference>
<keyword evidence="2" id="KW-0378">Hydrolase</keyword>
<gene>
    <name evidence="2" type="ORF">BJ999_002535</name>
</gene>
<dbReference type="AlphaFoldDB" id="A0A7Y9G972"/>
<protein>
    <submittedName>
        <fullName evidence="2">Transglutaminase-like putative cysteine protease</fullName>
    </submittedName>
</protein>
<name>A0A7Y9G972_9ACTN</name>
<evidence type="ECO:0000313" key="2">
    <source>
        <dbReference type="EMBL" id="NYE12239.1"/>
    </source>
</evidence>
<dbReference type="PANTHER" id="PTHR33490:SF3">
    <property type="entry name" value="CONSERVED INTEGRAL MEMBRANE PROTEIN"/>
    <property type="match status" value="1"/>
</dbReference>
<organism evidence="2 3">
    <name type="scientific">Actinomadura citrea</name>
    <dbReference type="NCBI Taxonomy" id="46158"/>
    <lineage>
        <taxon>Bacteria</taxon>
        <taxon>Bacillati</taxon>
        <taxon>Actinomycetota</taxon>
        <taxon>Actinomycetes</taxon>
        <taxon>Streptosporangiales</taxon>
        <taxon>Thermomonosporaceae</taxon>
        <taxon>Actinomadura</taxon>
    </lineage>
</organism>
<keyword evidence="3" id="KW-1185">Reference proteome</keyword>
<accession>A0A7Y9G972</accession>
<dbReference type="InterPro" id="IPR002931">
    <property type="entry name" value="Transglutaminase-like"/>
</dbReference>